<protein>
    <recommendedName>
        <fullName evidence="3">F-box domain-containing protein</fullName>
    </recommendedName>
</protein>
<reference evidence="2" key="1">
    <citation type="journal article" date="2017" name="Nat. Ecol. Evol.">
        <title>Genome expansion and lineage-specific genetic innovations in the forest pathogenic fungi Armillaria.</title>
        <authorList>
            <person name="Sipos G."/>
            <person name="Prasanna A.N."/>
            <person name="Walter M.C."/>
            <person name="O'Connor E."/>
            <person name="Balint B."/>
            <person name="Krizsan K."/>
            <person name="Kiss B."/>
            <person name="Hess J."/>
            <person name="Varga T."/>
            <person name="Slot J."/>
            <person name="Riley R."/>
            <person name="Boka B."/>
            <person name="Rigling D."/>
            <person name="Barry K."/>
            <person name="Lee J."/>
            <person name="Mihaltcheva S."/>
            <person name="LaButti K."/>
            <person name="Lipzen A."/>
            <person name="Waldron R."/>
            <person name="Moloney N.M."/>
            <person name="Sperisen C."/>
            <person name="Kredics L."/>
            <person name="Vagvoelgyi C."/>
            <person name="Patrignani A."/>
            <person name="Fitzpatrick D."/>
            <person name="Nagy I."/>
            <person name="Doyle S."/>
            <person name="Anderson J.B."/>
            <person name="Grigoriev I.V."/>
            <person name="Gueldener U."/>
            <person name="Muensterkoetter M."/>
            <person name="Nagy L.G."/>
        </authorList>
    </citation>
    <scope>NUCLEOTIDE SEQUENCE [LARGE SCALE GENOMIC DNA]</scope>
    <source>
        <strain evidence="2">Ar21-2</strain>
    </source>
</reference>
<keyword evidence="2" id="KW-1185">Reference proteome</keyword>
<evidence type="ECO:0000313" key="2">
    <source>
        <dbReference type="Proteomes" id="UP000217790"/>
    </source>
</evidence>
<dbReference type="InParanoid" id="A0A2H3E5I0"/>
<dbReference type="Proteomes" id="UP000217790">
    <property type="component" value="Unassembled WGS sequence"/>
</dbReference>
<proteinExistence type="predicted"/>
<dbReference type="OMA" id="WQDDHHA"/>
<evidence type="ECO:0000313" key="1">
    <source>
        <dbReference type="EMBL" id="PBK95823.1"/>
    </source>
</evidence>
<dbReference type="STRING" id="47427.A0A2H3E5I0"/>
<name>A0A2H3E5I0_ARMGA</name>
<gene>
    <name evidence="1" type="ORF">ARMGADRAFT_749886</name>
</gene>
<dbReference type="EMBL" id="KZ293651">
    <property type="protein sequence ID" value="PBK95823.1"/>
    <property type="molecule type" value="Genomic_DNA"/>
</dbReference>
<dbReference type="AlphaFoldDB" id="A0A2H3E5I0"/>
<accession>A0A2H3E5I0</accession>
<dbReference type="OrthoDB" id="3365698at2759"/>
<organism evidence="1 2">
    <name type="scientific">Armillaria gallica</name>
    <name type="common">Bulbous honey fungus</name>
    <name type="synonym">Armillaria bulbosa</name>
    <dbReference type="NCBI Taxonomy" id="47427"/>
    <lineage>
        <taxon>Eukaryota</taxon>
        <taxon>Fungi</taxon>
        <taxon>Dikarya</taxon>
        <taxon>Basidiomycota</taxon>
        <taxon>Agaricomycotina</taxon>
        <taxon>Agaricomycetes</taxon>
        <taxon>Agaricomycetidae</taxon>
        <taxon>Agaricales</taxon>
        <taxon>Marasmiineae</taxon>
        <taxon>Physalacriaceae</taxon>
        <taxon>Armillaria</taxon>
    </lineage>
</organism>
<sequence>MSCLTCSNCGFVNPLSPEPQSDTLKATQGSDSLVSQILRGSRPLHESDHAPINDEIAKLERLGSWYNAQLHAVLKSLENRKSIFAPVRRLPRDILLEIFHSVCDSWWQDDHHAEEDEGTHNSLDMTGPLWTLGSVCGFWREILHTSPASWARCVLVKSPFSKHAPEILQAYLEHTGEHPLSLVAICYGPNIAEDSEIMSILVQSSYRWRNLCIRTYTDHMHHLESVSHFPVLQTITIDIFYGYDHPAETSSDMCLKAPQLWQATLPSQGIHQVKLPSRITHYSGCITCAEDLQLLPQLPKLRTCYLRPSEMSPTDTAPVVMAELRELYVEDSDTLGLLTAPMLQSLTILDVPKGSPSSSGIPAFLRRSGCRLESLSMCAQGPLALVSNILSSQACSMVSHLKLELGPDWDGISEILAPSSILPNLRHLVLCFESGHLLHKTMGFTLLAMIRSRCKAGQLKMIETSFEKGSDSAHIMEEDIRAVIGDNVEMRVEEWTPLYLDYRYSFSGPEMPDLW</sequence>
<evidence type="ECO:0008006" key="3">
    <source>
        <dbReference type="Google" id="ProtNLM"/>
    </source>
</evidence>